<keyword evidence="3 6" id="KW-0812">Transmembrane</keyword>
<evidence type="ECO:0000256" key="4">
    <source>
        <dbReference type="ARBA" id="ARBA00022989"/>
    </source>
</evidence>
<dbReference type="OMA" id="RITLAHI"/>
<feature type="transmembrane region" description="Helical" evidence="6">
    <location>
        <begin position="185"/>
        <end position="203"/>
    </location>
</feature>
<feature type="transmembrane region" description="Helical" evidence="6">
    <location>
        <begin position="59"/>
        <end position="82"/>
    </location>
</feature>
<dbReference type="PRINTS" id="PR00342">
    <property type="entry name" value="RHESUSRHD"/>
</dbReference>
<organism evidence="8 9">
    <name type="scientific">Exaiptasia diaphana</name>
    <name type="common">Tropical sea anemone</name>
    <name type="synonym">Aiptasia pulchella</name>
    <dbReference type="NCBI Taxonomy" id="2652724"/>
    <lineage>
        <taxon>Eukaryota</taxon>
        <taxon>Metazoa</taxon>
        <taxon>Cnidaria</taxon>
        <taxon>Anthozoa</taxon>
        <taxon>Hexacorallia</taxon>
        <taxon>Actiniaria</taxon>
        <taxon>Aiptasiidae</taxon>
        <taxon>Exaiptasia</taxon>
    </lineage>
</organism>
<accession>A0A913WSK5</accession>
<dbReference type="Proteomes" id="UP000887567">
    <property type="component" value="Unplaced"/>
</dbReference>
<evidence type="ECO:0000256" key="6">
    <source>
        <dbReference type="SAM" id="Phobius"/>
    </source>
</evidence>
<keyword evidence="4 6" id="KW-1133">Transmembrane helix</keyword>
<evidence type="ECO:0000256" key="3">
    <source>
        <dbReference type="ARBA" id="ARBA00022692"/>
    </source>
</evidence>
<dbReference type="AlphaFoldDB" id="A0A913WSK5"/>
<keyword evidence="5 6" id="KW-0472">Membrane</keyword>
<comment type="similarity">
    <text evidence="2">Belongs to the ammonium transporter (TC 2.A.49) family. Rh subfamily.</text>
</comment>
<dbReference type="SUPFAM" id="SSF111352">
    <property type="entry name" value="Ammonium transporter"/>
    <property type="match status" value="1"/>
</dbReference>
<dbReference type="GO" id="GO:0005886">
    <property type="term" value="C:plasma membrane"/>
    <property type="evidence" value="ECO:0007669"/>
    <property type="project" value="InterPro"/>
</dbReference>
<feature type="transmembrane region" description="Helical" evidence="6">
    <location>
        <begin position="215"/>
        <end position="234"/>
    </location>
</feature>
<dbReference type="GeneID" id="110232590"/>
<dbReference type="InterPro" id="IPR024041">
    <property type="entry name" value="NH4_transpt_AmtB-like_dom"/>
</dbReference>
<evidence type="ECO:0000313" key="9">
    <source>
        <dbReference type="Proteomes" id="UP000887567"/>
    </source>
</evidence>
<comment type="subcellular location">
    <subcellularLocation>
        <location evidence="1">Membrane</location>
        <topology evidence="1">Multi-pass membrane protein</topology>
    </subcellularLocation>
</comment>
<feature type="transmembrane region" description="Helical" evidence="6">
    <location>
        <begin position="7"/>
        <end position="28"/>
    </location>
</feature>
<dbReference type="InterPro" id="IPR002229">
    <property type="entry name" value="RhesusRHD"/>
</dbReference>
<dbReference type="GO" id="GO:0097272">
    <property type="term" value="P:ammonium homeostasis"/>
    <property type="evidence" value="ECO:0007669"/>
    <property type="project" value="TreeGrafter"/>
</dbReference>
<name>A0A913WSK5_EXADI</name>
<dbReference type="Pfam" id="PF00909">
    <property type="entry name" value="Ammonium_transp"/>
    <property type="match status" value="1"/>
</dbReference>
<feature type="transmembrane region" description="Helical" evidence="6">
    <location>
        <begin position="307"/>
        <end position="327"/>
    </location>
</feature>
<feature type="domain" description="Ammonium transporter AmtB-like" evidence="7">
    <location>
        <begin position="53"/>
        <end position="442"/>
    </location>
</feature>
<feature type="transmembrane region" description="Helical" evidence="6">
    <location>
        <begin position="89"/>
        <end position="111"/>
    </location>
</feature>
<evidence type="ECO:0000256" key="5">
    <source>
        <dbReference type="ARBA" id="ARBA00023136"/>
    </source>
</evidence>
<dbReference type="InterPro" id="IPR029020">
    <property type="entry name" value="Ammonium/urea_transptr"/>
</dbReference>
<evidence type="ECO:0000256" key="1">
    <source>
        <dbReference type="ARBA" id="ARBA00004141"/>
    </source>
</evidence>
<feature type="transmembrane region" description="Helical" evidence="6">
    <location>
        <begin position="254"/>
        <end position="274"/>
    </location>
</feature>
<dbReference type="KEGG" id="epa:110232590"/>
<evidence type="ECO:0000256" key="2">
    <source>
        <dbReference type="ARBA" id="ARBA00011036"/>
    </source>
</evidence>
<evidence type="ECO:0000259" key="7">
    <source>
        <dbReference type="Pfam" id="PF00909"/>
    </source>
</evidence>
<dbReference type="Gene3D" id="1.10.3430.10">
    <property type="entry name" value="Ammonium transporter AmtB like domains"/>
    <property type="match status" value="1"/>
</dbReference>
<feature type="transmembrane region" description="Helical" evidence="6">
    <location>
        <begin position="154"/>
        <end position="173"/>
    </location>
</feature>
<reference evidence="8" key="1">
    <citation type="submission" date="2022-11" db="UniProtKB">
        <authorList>
            <consortium name="EnsemblMetazoa"/>
        </authorList>
    </citation>
    <scope>IDENTIFICATION</scope>
</reference>
<sequence length="499" mass="54721">MVLGFRVTFPLLGGIFQMLIIVLFALLVDYGDHAVSPHRRIGEAKNQTQENHKVNDVAIYYPMFMDIHVLVFMAFGFLLSFLKRFSYGGVAFTFFGGALAAQWGILMTGIFNELIWGHPHIELSIKSLTSADVSAVVMLIAYCGSIGYCSHVQLIVISFFAPIFFAVNEMVVFKLLQASDSGGSMFVHAFGCYYGLAFCRMLYRKETTESSKVEASYTSDVFALLGSILLWCYWPSFNSVFGAPDYVTQHRTVINTYLGLAASAVVVYLTSAALDRNARITLAHIQNATLAGGVAVGTGSSMMMTPWGALLVGSIGGAISTFGFKYVSPIMTRVFKTNDVAGIHNLHGMPGLLGGIAGAIIASQAEPEMYGYEGLYNVFGARAPAFNTTEYYELKARGVNFSPGEGRTAKRQALFQLAALGCSMGISVFGGVLTGLVARMKIFMPPKKHQLYDDADYFEIPEGKDAYYTLEHVETTLDSLQVRVEQPKKEEQEQLMKDK</sequence>
<dbReference type="RefSeq" id="XP_020893467.1">
    <property type="nucleotide sequence ID" value="XM_021037808.2"/>
</dbReference>
<dbReference type="PANTHER" id="PTHR11730:SF60">
    <property type="entry name" value="RH50, ISOFORM D"/>
    <property type="match status" value="1"/>
</dbReference>
<dbReference type="GO" id="GO:0008519">
    <property type="term" value="F:ammonium channel activity"/>
    <property type="evidence" value="ECO:0007669"/>
    <property type="project" value="InterPro"/>
</dbReference>
<dbReference type="PANTHER" id="PTHR11730">
    <property type="entry name" value="AMMONIUM TRANSPORTER"/>
    <property type="match status" value="1"/>
</dbReference>
<protein>
    <recommendedName>
        <fullName evidence="7">Ammonium transporter AmtB-like domain-containing protein</fullName>
    </recommendedName>
</protein>
<dbReference type="EnsemblMetazoa" id="XM_021037808.2">
    <property type="protein sequence ID" value="XP_020893467.1"/>
    <property type="gene ID" value="LOC110232590"/>
</dbReference>
<keyword evidence="9" id="KW-1185">Reference proteome</keyword>
<feature type="transmembrane region" description="Helical" evidence="6">
    <location>
        <begin position="123"/>
        <end position="142"/>
    </location>
</feature>
<feature type="transmembrane region" description="Helical" evidence="6">
    <location>
        <begin position="413"/>
        <end position="438"/>
    </location>
</feature>
<evidence type="ECO:0000313" key="8">
    <source>
        <dbReference type="EnsemblMetazoa" id="XP_020893467.1"/>
    </source>
</evidence>
<dbReference type="OrthoDB" id="534912at2759"/>
<proteinExistence type="inferred from homology"/>